<proteinExistence type="predicted"/>
<dbReference type="EMBL" id="VSSQ01019703">
    <property type="protein sequence ID" value="MPM63966.1"/>
    <property type="molecule type" value="Genomic_DNA"/>
</dbReference>
<organism evidence="1">
    <name type="scientific">bioreactor metagenome</name>
    <dbReference type="NCBI Taxonomy" id="1076179"/>
    <lineage>
        <taxon>unclassified sequences</taxon>
        <taxon>metagenomes</taxon>
        <taxon>ecological metagenomes</taxon>
    </lineage>
</organism>
<gene>
    <name evidence="1" type="ORF">SDC9_110851</name>
</gene>
<protein>
    <submittedName>
        <fullName evidence="1">Uncharacterized protein</fullName>
    </submittedName>
</protein>
<dbReference type="AlphaFoldDB" id="A0A645BFQ4"/>
<comment type="caution">
    <text evidence="1">The sequence shown here is derived from an EMBL/GenBank/DDBJ whole genome shotgun (WGS) entry which is preliminary data.</text>
</comment>
<name>A0A645BFQ4_9ZZZZ</name>
<reference evidence="1" key="1">
    <citation type="submission" date="2019-08" db="EMBL/GenBank/DDBJ databases">
        <authorList>
            <person name="Kucharzyk K."/>
            <person name="Murdoch R.W."/>
            <person name="Higgins S."/>
            <person name="Loffler F."/>
        </authorList>
    </citation>
    <scope>NUCLEOTIDE SEQUENCE</scope>
</reference>
<sequence>MFRKRRCGESSVKRLHRALLRELAGIRADDKTTVHIGILKCLCELRLRFTLTFLRLVYPSRLRIRLGGCLSLIRAIAVLHREDRLLHGKQLRCLRFPFLHRLAFVLFFSLCATRRALLHKVLRQRTVLDAIDILHQHRGVPACVREASVVEYANRLIKRIAIHPDFRRIDFAILYKLRKPRSSYLQLGCILREHGVERLHHLLIFALDNLNIPQHTIAVRLCNGDQFGCAPLRVRAERTRDGCGIRQQRIRILLGRRTHAFCFLSHGG</sequence>
<accession>A0A645BFQ4</accession>
<evidence type="ECO:0000313" key="1">
    <source>
        <dbReference type="EMBL" id="MPM63966.1"/>
    </source>
</evidence>